<evidence type="ECO:0000256" key="2">
    <source>
        <dbReference type="ARBA" id="ARBA00023125"/>
    </source>
</evidence>
<dbReference type="SMART" id="SM00421">
    <property type="entry name" value="HTH_LUXR"/>
    <property type="match status" value="1"/>
</dbReference>
<dbReference type="GO" id="GO:0006355">
    <property type="term" value="P:regulation of DNA-templated transcription"/>
    <property type="evidence" value="ECO:0007669"/>
    <property type="project" value="InterPro"/>
</dbReference>
<dbReference type="RefSeq" id="WP_119653184.1">
    <property type="nucleotide sequence ID" value="NZ_JBIURC010000036.1"/>
</dbReference>
<feature type="domain" description="Response regulatory" evidence="6">
    <location>
        <begin position="8"/>
        <end position="123"/>
    </location>
</feature>
<dbReference type="PROSITE" id="PS00622">
    <property type="entry name" value="HTH_LUXR_1"/>
    <property type="match status" value="1"/>
</dbReference>
<dbReference type="InterPro" id="IPR000792">
    <property type="entry name" value="Tscrpt_reg_LuxR_C"/>
</dbReference>
<evidence type="ECO:0000259" key="6">
    <source>
        <dbReference type="PROSITE" id="PS50110"/>
    </source>
</evidence>
<dbReference type="PANTHER" id="PTHR43214:SF41">
    <property type="entry name" value="NITRATE_NITRITE RESPONSE REGULATOR PROTEIN NARP"/>
    <property type="match status" value="1"/>
</dbReference>
<feature type="modified residue" description="4-aspartylphosphate" evidence="4">
    <location>
        <position position="58"/>
    </location>
</feature>
<organism evidence="7 8">
    <name type="scientific">Capnocytophaga canis</name>
    <dbReference type="NCBI Taxonomy" id="1848903"/>
    <lineage>
        <taxon>Bacteria</taxon>
        <taxon>Pseudomonadati</taxon>
        <taxon>Bacteroidota</taxon>
        <taxon>Flavobacteriia</taxon>
        <taxon>Flavobacteriales</taxon>
        <taxon>Flavobacteriaceae</taxon>
        <taxon>Capnocytophaga</taxon>
    </lineage>
</organism>
<dbReference type="EMBL" id="NSDI01000030">
    <property type="protein sequence ID" value="RIY35031.1"/>
    <property type="molecule type" value="Genomic_DNA"/>
</dbReference>
<comment type="caution">
    <text evidence="7">The sequence shown here is derived from an EMBL/GenBank/DDBJ whole genome shotgun (WGS) entry which is preliminary data.</text>
</comment>
<protein>
    <submittedName>
        <fullName evidence="7">DNA-binding response regulator</fullName>
    </submittedName>
</protein>
<dbReference type="InterPro" id="IPR039420">
    <property type="entry name" value="WalR-like"/>
</dbReference>
<evidence type="ECO:0000259" key="5">
    <source>
        <dbReference type="PROSITE" id="PS50043"/>
    </source>
</evidence>
<dbReference type="SUPFAM" id="SSF52172">
    <property type="entry name" value="CheY-like"/>
    <property type="match status" value="1"/>
</dbReference>
<evidence type="ECO:0000313" key="7">
    <source>
        <dbReference type="EMBL" id="RIY35031.1"/>
    </source>
</evidence>
<dbReference type="Pfam" id="PF00072">
    <property type="entry name" value="Response_reg"/>
    <property type="match status" value="1"/>
</dbReference>
<proteinExistence type="predicted"/>
<dbReference type="InterPro" id="IPR016032">
    <property type="entry name" value="Sig_transdc_resp-reg_C-effctor"/>
</dbReference>
<dbReference type="SUPFAM" id="SSF46894">
    <property type="entry name" value="C-terminal effector domain of the bipartite response regulators"/>
    <property type="match status" value="1"/>
</dbReference>
<keyword evidence="4" id="KW-0597">Phosphoprotein</keyword>
<dbReference type="CDD" id="cd06170">
    <property type="entry name" value="LuxR_C_like"/>
    <property type="match status" value="1"/>
</dbReference>
<evidence type="ECO:0000313" key="8">
    <source>
        <dbReference type="Proteomes" id="UP000265497"/>
    </source>
</evidence>
<keyword evidence="3" id="KW-0804">Transcription</keyword>
<dbReference type="PANTHER" id="PTHR43214">
    <property type="entry name" value="TWO-COMPONENT RESPONSE REGULATOR"/>
    <property type="match status" value="1"/>
</dbReference>
<feature type="domain" description="HTH luxR-type" evidence="5">
    <location>
        <begin position="149"/>
        <end position="214"/>
    </location>
</feature>
<dbReference type="Pfam" id="PF00196">
    <property type="entry name" value="GerE"/>
    <property type="match status" value="1"/>
</dbReference>
<keyword evidence="1" id="KW-0805">Transcription regulation</keyword>
<dbReference type="GO" id="GO:0000160">
    <property type="term" value="P:phosphorelay signal transduction system"/>
    <property type="evidence" value="ECO:0007669"/>
    <property type="project" value="InterPro"/>
</dbReference>
<gene>
    <name evidence="7" type="ORF">CKY20_11475</name>
</gene>
<dbReference type="PROSITE" id="PS50043">
    <property type="entry name" value="HTH_LUXR_2"/>
    <property type="match status" value="1"/>
</dbReference>
<dbReference type="AlphaFoldDB" id="A0A3A1YBU5"/>
<reference evidence="7 8" key="1">
    <citation type="submission" date="2017-08" db="EMBL/GenBank/DDBJ databases">
        <title>Capnocytophaga canis 17-158 assembly.</title>
        <authorList>
            <person name="Gulvik C.A."/>
        </authorList>
    </citation>
    <scope>NUCLEOTIDE SEQUENCE [LARGE SCALE GENOMIC DNA]</scope>
    <source>
        <strain evidence="7 8">17-158</strain>
    </source>
</reference>
<evidence type="ECO:0000256" key="4">
    <source>
        <dbReference type="PROSITE-ProRule" id="PRU00169"/>
    </source>
</evidence>
<name>A0A3A1YBU5_9FLAO</name>
<dbReference type="Gene3D" id="1.10.10.10">
    <property type="entry name" value="Winged helix-like DNA-binding domain superfamily/Winged helix DNA-binding domain"/>
    <property type="match status" value="1"/>
</dbReference>
<evidence type="ECO:0000256" key="1">
    <source>
        <dbReference type="ARBA" id="ARBA00023015"/>
    </source>
</evidence>
<dbReference type="InterPro" id="IPR011006">
    <property type="entry name" value="CheY-like_superfamily"/>
</dbReference>
<dbReference type="Gene3D" id="3.40.50.2300">
    <property type="match status" value="1"/>
</dbReference>
<dbReference type="PROSITE" id="PS50110">
    <property type="entry name" value="RESPONSE_REGULATORY"/>
    <property type="match status" value="1"/>
</dbReference>
<dbReference type="Proteomes" id="UP000265497">
    <property type="component" value="Unassembled WGS sequence"/>
</dbReference>
<dbReference type="GO" id="GO:0003677">
    <property type="term" value="F:DNA binding"/>
    <property type="evidence" value="ECO:0007669"/>
    <property type="project" value="UniProtKB-KW"/>
</dbReference>
<accession>A0A3A1YBU5</accession>
<dbReference type="InterPro" id="IPR036388">
    <property type="entry name" value="WH-like_DNA-bd_sf"/>
</dbReference>
<dbReference type="PRINTS" id="PR00038">
    <property type="entry name" value="HTHLUXR"/>
</dbReference>
<evidence type="ECO:0000256" key="3">
    <source>
        <dbReference type="ARBA" id="ARBA00023163"/>
    </source>
</evidence>
<sequence length="220" mass="26184">MRHLNYTKIAIADSDFYFKEVIIKSLVSPFHSIVKNCNNGYELISQLHRKIEEIFFIDLFMPVMSGMEAIKYIRATGNNAPIIAYSSVFQEDVSELLQKYTNIYYCQKKVTVVLDIYKNYVVCSTKKYDDYFQKWKQQPMEVLEYIQRQNNENYRLSTIEIQIMKFAYQGLSNKEIGNELHLSTRTIDTYIARLIKKLQLRNKIDLVRFCVEQGYYNYND</sequence>
<dbReference type="InterPro" id="IPR001789">
    <property type="entry name" value="Sig_transdc_resp-reg_receiver"/>
</dbReference>
<keyword evidence="2 7" id="KW-0238">DNA-binding</keyword>